<reference evidence="5" key="1">
    <citation type="submission" date="2017-08" db="EMBL/GenBank/DDBJ databases">
        <title>Draft Genome Sequence of Kocuria varians 80.</title>
        <authorList>
            <person name="Minaev M."/>
            <person name="Kurbakov K.A."/>
            <person name="Solodovnikova G.I."/>
            <person name="Kuznetsova O.A."/>
            <person name="Lisitsyn A.B."/>
        </authorList>
    </citation>
    <scope>NUCLEOTIDE SEQUENCE [LARGE SCALE GENOMIC DNA]</scope>
    <source>
        <strain evidence="5">80</strain>
    </source>
</reference>
<evidence type="ECO:0000313" key="5">
    <source>
        <dbReference type="Proteomes" id="UP000216825"/>
    </source>
</evidence>
<dbReference type="InterPro" id="IPR002767">
    <property type="entry name" value="Thiamine_BP"/>
</dbReference>
<dbReference type="Gene3D" id="3.30.70.930">
    <property type="match status" value="1"/>
</dbReference>
<organism evidence="4 5">
    <name type="scientific">Kocuria varians</name>
    <name type="common">Micrococcus varians</name>
    <dbReference type="NCBI Taxonomy" id="1272"/>
    <lineage>
        <taxon>Bacteria</taxon>
        <taxon>Bacillati</taxon>
        <taxon>Actinomycetota</taxon>
        <taxon>Actinomycetes</taxon>
        <taxon>Micrococcales</taxon>
        <taxon>Micrococcaceae</taxon>
        <taxon>Kocuria</taxon>
    </lineage>
</organism>
<dbReference type="PANTHER" id="PTHR33777:SF1">
    <property type="entry name" value="UPF0045 PROTEIN ECM15"/>
    <property type="match status" value="1"/>
</dbReference>
<sequence>MLVAFSVSPSGGDNPDASVHDAVAAAVHVVRESGLPNRTDSMFTTIEGEWDECMAVVKEATAAVAEYGPRVSLVLKADIRPGHTGELTGKLERLESALHSHELGRSKERRGITSGGSDGAAGQSGGQTAGKHAAGRSEPSADGRQ</sequence>
<feature type="compositionally biased region" description="Gly residues" evidence="2">
    <location>
        <begin position="113"/>
        <end position="128"/>
    </location>
</feature>
<dbReference type="AlphaFoldDB" id="A0A7D7PZQ7"/>
<feature type="compositionally biased region" description="Basic and acidic residues" evidence="2">
    <location>
        <begin position="98"/>
        <end position="111"/>
    </location>
</feature>
<dbReference type="InterPro" id="IPR051614">
    <property type="entry name" value="UPF0045_domain"/>
</dbReference>
<dbReference type="PANTHER" id="PTHR33777">
    <property type="entry name" value="UPF0045 PROTEIN ECM15"/>
    <property type="match status" value="1"/>
</dbReference>
<evidence type="ECO:0000256" key="1">
    <source>
        <dbReference type="ARBA" id="ARBA00010272"/>
    </source>
</evidence>
<dbReference type="InterPro" id="IPR029756">
    <property type="entry name" value="MTH1187/YkoF-like"/>
</dbReference>
<accession>A0A7D7PZQ7</accession>
<dbReference type="Proteomes" id="UP000216825">
    <property type="component" value="Chromosome"/>
</dbReference>
<feature type="region of interest" description="Disordered" evidence="2">
    <location>
        <begin position="98"/>
        <end position="145"/>
    </location>
</feature>
<evidence type="ECO:0000256" key="2">
    <source>
        <dbReference type="SAM" id="MobiDB-lite"/>
    </source>
</evidence>
<name>A0A7D7PZQ7_KOCVA</name>
<dbReference type="Pfam" id="PF01910">
    <property type="entry name" value="Thiamine_BP"/>
    <property type="match status" value="1"/>
</dbReference>
<proteinExistence type="inferred from homology"/>
<reference evidence="4 5" key="2">
    <citation type="submission" date="2020-07" db="EMBL/GenBank/DDBJ databases">
        <title>Genome of starter culture bacteria Kocuria salsicia reveals its technological properties and safety for usage in meat industry.</title>
        <authorList>
            <person name="Michael M."/>
            <person name="Konstantin K."/>
            <person name="Evgenii K."/>
            <person name="Galina S."/>
            <person name="Oksana K."/>
            <person name="Andrei L."/>
        </authorList>
    </citation>
    <scope>NUCLEOTIDE SEQUENCE [LARGE SCALE GENOMIC DNA]</scope>
    <source>
        <strain evidence="4 5">80</strain>
    </source>
</reference>
<dbReference type="EMBL" id="CP059343">
    <property type="protein sequence ID" value="QMS55859.1"/>
    <property type="molecule type" value="Genomic_DNA"/>
</dbReference>
<feature type="domain" description="Thiamine-binding protein" evidence="3">
    <location>
        <begin position="3"/>
        <end position="94"/>
    </location>
</feature>
<protein>
    <recommendedName>
        <fullName evidence="3">Thiamine-binding protein domain-containing protein</fullName>
    </recommendedName>
</protein>
<comment type="similarity">
    <text evidence="1">Belongs to the UPF0045 family.</text>
</comment>
<gene>
    <name evidence="4" type="ORF">CIB50_0000556</name>
</gene>
<evidence type="ECO:0000313" key="4">
    <source>
        <dbReference type="EMBL" id="QMS55859.1"/>
    </source>
</evidence>
<dbReference type="KEGG" id="kvr:CIB50_0000556"/>
<dbReference type="SUPFAM" id="SSF89957">
    <property type="entry name" value="MTH1187/YkoF-like"/>
    <property type="match status" value="1"/>
</dbReference>
<dbReference type="RefSeq" id="WP_055083568.1">
    <property type="nucleotide sequence ID" value="NZ_CP059343.1"/>
</dbReference>
<keyword evidence="5" id="KW-1185">Reference proteome</keyword>
<dbReference type="GO" id="GO:0005829">
    <property type="term" value="C:cytosol"/>
    <property type="evidence" value="ECO:0007669"/>
    <property type="project" value="TreeGrafter"/>
</dbReference>
<evidence type="ECO:0000259" key="3">
    <source>
        <dbReference type="Pfam" id="PF01910"/>
    </source>
</evidence>